<dbReference type="OMA" id="FDENQFA"/>
<dbReference type="InParanoid" id="A2F1X0"/>
<sequence length="189" mass="20782">MEKTYRVSMVGDAAVGKTSLIASLMGNEVNGEYKETVGAAFHSYSDTYEGKNVTIQLWDTAGQERYRSLGQMYYRSTIAVILVYDITNSASFDNLSTWLQSFRDVTGPRSLAFVVANKTDLEPEDPSIFARGQQFAKDNGFLFFKTSAKTGENVKMMFNTILEVVAQTNAPSIVTSNLNPSEKSSAGCC</sequence>
<dbReference type="FunFam" id="3.40.50.300:FF:001204">
    <property type="entry name" value="Small GTP-binding protein, putative"/>
    <property type="match status" value="1"/>
</dbReference>
<proteinExistence type="predicted"/>
<dbReference type="GO" id="GO:0005769">
    <property type="term" value="C:early endosome"/>
    <property type="evidence" value="ECO:0000318"/>
    <property type="project" value="GO_Central"/>
</dbReference>
<dbReference type="Gene3D" id="3.40.50.300">
    <property type="entry name" value="P-loop containing nucleotide triphosphate hydrolases"/>
    <property type="match status" value="1"/>
</dbReference>
<dbReference type="OrthoDB" id="63533at2759"/>
<dbReference type="PROSITE" id="PS51420">
    <property type="entry name" value="RHO"/>
    <property type="match status" value="1"/>
</dbReference>
<protein>
    <submittedName>
        <fullName evidence="2">Small GTP-binding protein, putative</fullName>
    </submittedName>
</protein>
<reference evidence="2" key="1">
    <citation type="submission" date="2006-10" db="EMBL/GenBank/DDBJ databases">
        <authorList>
            <person name="Amadeo P."/>
            <person name="Zhao Q."/>
            <person name="Wortman J."/>
            <person name="Fraser-Liggett C."/>
            <person name="Carlton J."/>
        </authorList>
    </citation>
    <scope>NUCLEOTIDE SEQUENCE</scope>
    <source>
        <strain evidence="2">G3</strain>
    </source>
</reference>
<dbReference type="GO" id="GO:0003924">
    <property type="term" value="F:GTPase activity"/>
    <property type="evidence" value="ECO:0000318"/>
    <property type="project" value="GO_Central"/>
</dbReference>
<dbReference type="eggNOG" id="KOG0094">
    <property type="taxonomic scope" value="Eukaryota"/>
</dbReference>
<dbReference type="Pfam" id="PF00071">
    <property type="entry name" value="Ras"/>
    <property type="match status" value="1"/>
</dbReference>
<dbReference type="GO" id="GO:0006886">
    <property type="term" value="P:intracellular protein transport"/>
    <property type="evidence" value="ECO:0000318"/>
    <property type="project" value="GO_Central"/>
</dbReference>
<dbReference type="CDD" id="cd00154">
    <property type="entry name" value="Rab"/>
    <property type="match status" value="1"/>
</dbReference>
<dbReference type="PANTHER" id="PTHR47978">
    <property type="match status" value="1"/>
</dbReference>
<evidence type="ECO:0000313" key="2">
    <source>
        <dbReference type="EMBL" id="EAY01115.1"/>
    </source>
</evidence>
<reference evidence="2" key="2">
    <citation type="journal article" date="2007" name="Science">
        <title>Draft genome sequence of the sexually transmitted pathogen Trichomonas vaginalis.</title>
        <authorList>
            <person name="Carlton J.M."/>
            <person name="Hirt R.P."/>
            <person name="Silva J.C."/>
            <person name="Delcher A.L."/>
            <person name="Schatz M."/>
            <person name="Zhao Q."/>
            <person name="Wortman J.R."/>
            <person name="Bidwell S.L."/>
            <person name="Alsmark U.C.M."/>
            <person name="Besteiro S."/>
            <person name="Sicheritz-Ponten T."/>
            <person name="Noel C.J."/>
            <person name="Dacks J.B."/>
            <person name="Foster P.G."/>
            <person name="Simillion C."/>
            <person name="Van de Peer Y."/>
            <person name="Miranda-Saavedra D."/>
            <person name="Barton G.J."/>
            <person name="Westrop G.D."/>
            <person name="Mueller S."/>
            <person name="Dessi D."/>
            <person name="Fiori P.L."/>
            <person name="Ren Q."/>
            <person name="Paulsen I."/>
            <person name="Zhang H."/>
            <person name="Bastida-Corcuera F.D."/>
            <person name="Simoes-Barbosa A."/>
            <person name="Brown M.T."/>
            <person name="Hayes R.D."/>
            <person name="Mukherjee M."/>
            <person name="Okumura C.Y."/>
            <person name="Schneider R."/>
            <person name="Smith A.J."/>
            <person name="Vanacova S."/>
            <person name="Villalvazo M."/>
            <person name="Haas B.J."/>
            <person name="Pertea M."/>
            <person name="Feldblyum T.V."/>
            <person name="Utterback T.R."/>
            <person name="Shu C.L."/>
            <person name="Osoegawa K."/>
            <person name="de Jong P.J."/>
            <person name="Hrdy I."/>
            <person name="Horvathova L."/>
            <person name="Zubacova Z."/>
            <person name="Dolezal P."/>
            <person name="Malik S.B."/>
            <person name="Logsdon J.M. Jr."/>
            <person name="Henze K."/>
            <person name="Gupta A."/>
            <person name="Wang C.C."/>
            <person name="Dunne R.L."/>
            <person name="Upcroft J.A."/>
            <person name="Upcroft P."/>
            <person name="White O."/>
            <person name="Salzberg S.L."/>
            <person name="Tang P."/>
            <person name="Chiu C.-H."/>
            <person name="Lee Y.-S."/>
            <person name="Embley T.M."/>
            <person name="Coombs G.H."/>
            <person name="Mottram J.C."/>
            <person name="Tachezy J."/>
            <person name="Fraser-Liggett C.M."/>
            <person name="Johnson P.J."/>
        </authorList>
    </citation>
    <scope>NUCLEOTIDE SEQUENCE [LARGE SCALE GENOMIC DNA]</scope>
    <source>
        <strain evidence="2">G3</strain>
    </source>
</reference>
<dbReference type="STRING" id="5722.A2F1X0"/>
<dbReference type="VEuPathDB" id="TrichDB:TVAG_442270"/>
<dbReference type="GO" id="GO:0005525">
    <property type="term" value="F:GTP binding"/>
    <property type="evidence" value="ECO:0007669"/>
    <property type="project" value="InterPro"/>
</dbReference>
<dbReference type="InterPro" id="IPR027417">
    <property type="entry name" value="P-loop_NTPase"/>
</dbReference>
<gene>
    <name evidence="2" type="ORF">TVAG_442270</name>
</gene>
<dbReference type="Proteomes" id="UP000001542">
    <property type="component" value="Unassembled WGS sequence"/>
</dbReference>
<evidence type="ECO:0000256" key="1">
    <source>
        <dbReference type="ARBA" id="ARBA00022741"/>
    </source>
</evidence>
<dbReference type="PROSITE" id="PS51421">
    <property type="entry name" value="RAS"/>
    <property type="match status" value="1"/>
</dbReference>
<dbReference type="SMR" id="A2F1X0"/>
<dbReference type="AlphaFoldDB" id="A2F1X0"/>
<dbReference type="PRINTS" id="PR00449">
    <property type="entry name" value="RASTRNSFRMNG"/>
</dbReference>
<evidence type="ECO:0000313" key="3">
    <source>
        <dbReference type="Proteomes" id="UP000001542"/>
    </source>
</evidence>
<dbReference type="EMBL" id="DS113578">
    <property type="protein sequence ID" value="EAY01115.1"/>
    <property type="molecule type" value="Genomic_DNA"/>
</dbReference>
<dbReference type="KEGG" id="tva:4758939"/>
<dbReference type="SMART" id="SM00173">
    <property type="entry name" value="RAS"/>
    <property type="match status" value="1"/>
</dbReference>
<dbReference type="InterPro" id="IPR005225">
    <property type="entry name" value="Small_GTP-bd"/>
</dbReference>
<dbReference type="VEuPathDB" id="TrichDB:TVAGG3_0506090"/>
<dbReference type="GO" id="GO:0012505">
    <property type="term" value="C:endomembrane system"/>
    <property type="evidence" value="ECO:0000318"/>
    <property type="project" value="GO_Central"/>
</dbReference>
<dbReference type="RefSeq" id="XP_001313967.1">
    <property type="nucleotide sequence ID" value="XM_001313962.1"/>
</dbReference>
<dbReference type="InterPro" id="IPR001806">
    <property type="entry name" value="Small_GTPase"/>
</dbReference>
<dbReference type="SUPFAM" id="SSF52540">
    <property type="entry name" value="P-loop containing nucleoside triphosphate hydrolases"/>
    <property type="match status" value="1"/>
</dbReference>
<dbReference type="SMART" id="SM00175">
    <property type="entry name" value="RAB"/>
    <property type="match status" value="1"/>
</dbReference>
<dbReference type="PROSITE" id="PS51419">
    <property type="entry name" value="RAB"/>
    <property type="match status" value="1"/>
</dbReference>
<organism evidence="2 3">
    <name type="scientific">Trichomonas vaginalis (strain ATCC PRA-98 / G3)</name>
    <dbReference type="NCBI Taxonomy" id="412133"/>
    <lineage>
        <taxon>Eukaryota</taxon>
        <taxon>Metamonada</taxon>
        <taxon>Parabasalia</taxon>
        <taxon>Trichomonadida</taxon>
        <taxon>Trichomonadidae</taxon>
        <taxon>Trichomonas</taxon>
    </lineage>
</organism>
<name>A2F1X0_TRIV3</name>
<keyword evidence="1" id="KW-0547">Nucleotide-binding</keyword>
<dbReference type="NCBIfam" id="TIGR00231">
    <property type="entry name" value="small_GTP"/>
    <property type="match status" value="1"/>
</dbReference>
<dbReference type="SMART" id="SM00174">
    <property type="entry name" value="RHO"/>
    <property type="match status" value="1"/>
</dbReference>
<keyword evidence="3" id="KW-1185">Reference proteome</keyword>
<accession>A2F1X0</accession>